<evidence type="ECO:0008006" key="4">
    <source>
        <dbReference type="Google" id="ProtNLM"/>
    </source>
</evidence>
<feature type="signal peptide" evidence="1">
    <location>
        <begin position="1"/>
        <end position="22"/>
    </location>
</feature>
<dbReference type="EMBL" id="ML738588">
    <property type="protein sequence ID" value="KAE8167608.1"/>
    <property type="molecule type" value="Genomic_DNA"/>
</dbReference>
<accession>A0A5N6V9A8</accession>
<proteinExistence type="predicted"/>
<evidence type="ECO:0000256" key="1">
    <source>
        <dbReference type="SAM" id="SignalP"/>
    </source>
</evidence>
<evidence type="ECO:0000313" key="3">
    <source>
        <dbReference type="Proteomes" id="UP000326950"/>
    </source>
</evidence>
<feature type="chain" id="PRO_5024846500" description="Extracellular membrane protein CFEM domain-containing protein" evidence="1">
    <location>
        <begin position="23"/>
        <end position="287"/>
    </location>
</feature>
<name>A0A5N6V9A8_ASPTM</name>
<dbReference type="OrthoDB" id="10436581at2759"/>
<reference evidence="2 3" key="1">
    <citation type="submission" date="2019-04" db="EMBL/GenBank/DDBJ databases">
        <title>Friends and foes A comparative genomics study of 23 Aspergillus species from section Flavi.</title>
        <authorList>
            <consortium name="DOE Joint Genome Institute"/>
            <person name="Kjaerbolling I."/>
            <person name="Vesth T."/>
            <person name="Frisvad J.C."/>
            <person name="Nybo J.L."/>
            <person name="Theobald S."/>
            <person name="Kildgaard S."/>
            <person name="Isbrandt T."/>
            <person name="Kuo A."/>
            <person name="Sato A."/>
            <person name="Lyhne E.K."/>
            <person name="Kogle M.E."/>
            <person name="Wiebenga A."/>
            <person name="Kun R.S."/>
            <person name="Lubbers R.J."/>
            <person name="Makela M.R."/>
            <person name="Barry K."/>
            <person name="Chovatia M."/>
            <person name="Clum A."/>
            <person name="Daum C."/>
            <person name="Haridas S."/>
            <person name="He G."/>
            <person name="LaButti K."/>
            <person name="Lipzen A."/>
            <person name="Mondo S."/>
            <person name="Riley R."/>
            <person name="Salamov A."/>
            <person name="Simmons B.A."/>
            <person name="Magnuson J.K."/>
            <person name="Henrissat B."/>
            <person name="Mortensen U.H."/>
            <person name="Larsen T.O."/>
            <person name="Devries R.P."/>
            <person name="Grigoriev I.V."/>
            <person name="Machida M."/>
            <person name="Baker S.E."/>
            <person name="Andersen M.R."/>
        </authorList>
    </citation>
    <scope>NUCLEOTIDE SEQUENCE [LARGE SCALE GENOMIC DNA]</scope>
    <source>
        <strain evidence="2 3">CBS 117626</strain>
    </source>
</reference>
<organism evidence="2 3">
    <name type="scientific">Aspergillus tamarii</name>
    <dbReference type="NCBI Taxonomy" id="41984"/>
    <lineage>
        <taxon>Eukaryota</taxon>
        <taxon>Fungi</taxon>
        <taxon>Dikarya</taxon>
        <taxon>Ascomycota</taxon>
        <taxon>Pezizomycotina</taxon>
        <taxon>Eurotiomycetes</taxon>
        <taxon>Eurotiomycetidae</taxon>
        <taxon>Eurotiales</taxon>
        <taxon>Aspergillaceae</taxon>
        <taxon>Aspergillus</taxon>
        <taxon>Aspergillus subgen. Circumdati</taxon>
    </lineage>
</organism>
<gene>
    <name evidence="2" type="ORF">BDV40DRAFT_295232</name>
</gene>
<keyword evidence="1" id="KW-0732">Signal</keyword>
<evidence type="ECO:0000313" key="2">
    <source>
        <dbReference type="EMBL" id="KAE8167608.1"/>
    </source>
</evidence>
<keyword evidence="3" id="KW-1185">Reference proteome</keyword>
<sequence>MQALNLTLLLLGQFIFGGLVDAASSSSCPKLTSLRARQGPEDVNDALLEADISKVPIPLPEDPDKWLKEHPDMAKDPAVSLINEVDNPFTWNEPSSTEKGPTIGGNIQHSSSGAALGPFNGSGFPSQDKPQLAIEQTQKATTIHTTTQASASASVTPGILPWLDGTDCKDVAEHCVGTDEWCVNHFQSAGNDNIYQCFEKRGFFLRAFEDAITNALGSEAEKAVFQAISAIALDTGVRELSKEDGTQVSAKNVAESAVQVFLQVAFHDLEASVSKGVDRALERYSSH</sequence>
<dbReference type="Proteomes" id="UP000326950">
    <property type="component" value="Unassembled WGS sequence"/>
</dbReference>
<protein>
    <recommendedName>
        <fullName evidence="4">Extracellular membrane protein CFEM domain-containing protein</fullName>
    </recommendedName>
</protein>
<dbReference type="AlphaFoldDB" id="A0A5N6V9A8"/>